<accession>A0ABT1WAC6</accession>
<organism evidence="1 2">
    <name type="scientific">Endosaccharibacter trunci</name>
    <dbReference type="NCBI Taxonomy" id="2812733"/>
    <lineage>
        <taxon>Bacteria</taxon>
        <taxon>Pseudomonadati</taxon>
        <taxon>Pseudomonadota</taxon>
        <taxon>Alphaproteobacteria</taxon>
        <taxon>Acetobacterales</taxon>
        <taxon>Acetobacteraceae</taxon>
        <taxon>Endosaccharibacter</taxon>
    </lineage>
</organism>
<protein>
    <submittedName>
        <fullName evidence="1">Uncharacterized protein</fullName>
    </submittedName>
</protein>
<comment type="caution">
    <text evidence="1">The sequence shown here is derived from an EMBL/GenBank/DDBJ whole genome shotgun (WGS) entry which is preliminary data.</text>
</comment>
<sequence>MSRDLRCSVRTVQRWDADAVKVPPGVYADIKRIATERLALIEGVIAEIDAAAAVPPTREPASDR</sequence>
<keyword evidence="2" id="KW-1185">Reference proteome</keyword>
<dbReference type="EMBL" id="JAMSKV010000017">
    <property type="protein sequence ID" value="MCQ8279830.1"/>
    <property type="molecule type" value="Genomic_DNA"/>
</dbReference>
<gene>
    <name evidence="1" type="ORF">NFI95_15405</name>
</gene>
<reference evidence="1 2" key="1">
    <citation type="submission" date="2022-06" db="EMBL/GenBank/DDBJ databases">
        <title>Endosaccharibacter gen. nov., sp. nov., endophytic bacteria isolated from sugarcane.</title>
        <authorList>
            <person name="Pitiwittayakul N."/>
            <person name="Yukphan P."/>
            <person name="Charoenyingcharoen P."/>
            <person name="Tanasupawat S."/>
        </authorList>
    </citation>
    <scope>NUCLEOTIDE SEQUENCE [LARGE SCALE GENOMIC DNA]</scope>
    <source>
        <strain evidence="1 2">KSS8</strain>
    </source>
</reference>
<evidence type="ECO:0000313" key="1">
    <source>
        <dbReference type="EMBL" id="MCQ8279830.1"/>
    </source>
</evidence>
<evidence type="ECO:0000313" key="2">
    <source>
        <dbReference type="Proteomes" id="UP001524587"/>
    </source>
</evidence>
<proteinExistence type="predicted"/>
<dbReference type="RefSeq" id="WP_422865319.1">
    <property type="nucleotide sequence ID" value="NZ_JAMSKV010000017.1"/>
</dbReference>
<dbReference type="Proteomes" id="UP001524587">
    <property type="component" value="Unassembled WGS sequence"/>
</dbReference>
<name>A0ABT1WAC6_9PROT</name>